<feature type="compositionally biased region" description="Low complexity" evidence="6">
    <location>
        <begin position="152"/>
        <end position="164"/>
    </location>
</feature>
<evidence type="ECO:0000313" key="8">
    <source>
        <dbReference type="EMBL" id="KAI3438020.1"/>
    </source>
</evidence>
<dbReference type="OrthoDB" id="512855at2759"/>
<name>A0A9D4TY64_CHLVU</name>
<keyword evidence="4 7" id="KW-1133">Transmembrane helix</keyword>
<feature type="transmembrane region" description="Helical" evidence="7">
    <location>
        <begin position="885"/>
        <end position="908"/>
    </location>
</feature>
<evidence type="ECO:0000313" key="9">
    <source>
        <dbReference type="Proteomes" id="UP001055712"/>
    </source>
</evidence>
<keyword evidence="9" id="KW-1185">Reference proteome</keyword>
<evidence type="ECO:0000256" key="2">
    <source>
        <dbReference type="ARBA" id="ARBA00009773"/>
    </source>
</evidence>
<dbReference type="PANTHER" id="PTHR21716:SF4">
    <property type="entry name" value="TRANSMEMBRANE PROTEIN 245"/>
    <property type="match status" value="1"/>
</dbReference>
<keyword evidence="3 7" id="KW-0812">Transmembrane</keyword>
<feature type="compositionally biased region" description="Low complexity" evidence="6">
    <location>
        <begin position="1129"/>
        <end position="1144"/>
    </location>
</feature>
<organism evidence="8 9">
    <name type="scientific">Chlorella vulgaris</name>
    <name type="common">Green alga</name>
    <dbReference type="NCBI Taxonomy" id="3077"/>
    <lineage>
        <taxon>Eukaryota</taxon>
        <taxon>Viridiplantae</taxon>
        <taxon>Chlorophyta</taxon>
        <taxon>core chlorophytes</taxon>
        <taxon>Trebouxiophyceae</taxon>
        <taxon>Chlorellales</taxon>
        <taxon>Chlorellaceae</taxon>
        <taxon>Chlorella clade</taxon>
        <taxon>Chlorella</taxon>
    </lineage>
</organism>
<dbReference type="EMBL" id="SIDB01000001">
    <property type="protein sequence ID" value="KAI3438020.1"/>
    <property type="molecule type" value="Genomic_DNA"/>
</dbReference>
<evidence type="ECO:0000256" key="7">
    <source>
        <dbReference type="SAM" id="Phobius"/>
    </source>
</evidence>
<gene>
    <name evidence="8" type="ORF">D9Q98_000463</name>
</gene>
<keyword evidence="5 7" id="KW-0472">Membrane</keyword>
<feature type="region of interest" description="Disordered" evidence="6">
    <location>
        <begin position="1054"/>
        <end position="1084"/>
    </location>
</feature>
<feature type="region of interest" description="Disordered" evidence="6">
    <location>
        <begin position="304"/>
        <end position="330"/>
    </location>
</feature>
<feature type="transmembrane region" description="Helical" evidence="7">
    <location>
        <begin position="229"/>
        <end position="250"/>
    </location>
</feature>
<feature type="region of interest" description="Disordered" evidence="6">
    <location>
        <begin position="467"/>
        <end position="493"/>
    </location>
</feature>
<feature type="region of interest" description="Disordered" evidence="6">
    <location>
        <begin position="1122"/>
        <end position="1191"/>
    </location>
</feature>
<evidence type="ECO:0000256" key="1">
    <source>
        <dbReference type="ARBA" id="ARBA00004141"/>
    </source>
</evidence>
<comment type="subcellular location">
    <subcellularLocation>
        <location evidence="1">Membrane</location>
        <topology evidence="1">Multi-pass membrane protein</topology>
    </subcellularLocation>
</comment>
<dbReference type="AlphaFoldDB" id="A0A9D4TY64"/>
<evidence type="ECO:0000256" key="6">
    <source>
        <dbReference type="SAM" id="MobiDB-lite"/>
    </source>
</evidence>
<dbReference type="PANTHER" id="PTHR21716">
    <property type="entry name" value="TRANSMEMBRANE PROTEIN"/>
    <property type="match status" value="1"/>
</dbReference>
<feature type="compositionally biased region" description="Polar residues" evidence="6">
    <location>
        <begin position="638"/>
        <end position="650"/>
    </location>
</feature>
<feature type="transmembrane region" description="Helical" evidence="7">
    <location>
        <begin position="944"/>
        <end position="967"/>
    </location>
</feature>
<comment type="similarity">
    <text evidence="2">Belongs to the autoinducer-2 exporter (AI-2E) (TC 2.A.86) family.</text>
</comment>
<feature type="compositionally biased region" description="Polar residues" evidence="6">
    <location>
        <begin position="1182"/>
        <end position="1191"/>
    </location>
</feature>
<evidence type="ECO:0000256" key="4">
    <source>
        <dbReference type="ARBA" id="ARBA00022989"/>
    </source>
</evidence>
<feature type="transmembrane region" description="Helical" evidence="7">
    <location>
        <begin position="408"/>
        <end position="429"/>
    </location>
</feature>
<proteinExistence type="inferred from homology"/>
<sequence length="1210" mass="126975">METQASGGTATPTAAPQQTAANPAQPSQTYMQLALYLAGNALSVFIGLLIWNLNSVLADFRDSMLYALLCSIALRPVKDWVVQQLERSLADPRRSLASAVVPLVSLPLTAMVDAWEEGRAILAKWRQAVQEEFQRRQAMLLKRGAGDGSSGPGSARRPTSPCTPRTAAAATVAEADGAPVGGRLAPAATALHTMPSLAVYGHAAVKVLKSRRTSKKRRKQRQLLLLRRAPEGSSVLFRWLFRSCAAWLLWEWVRDSWSTTVQVVLLVLTAVLAVGVVPLLLLTTNRYLAAAVFSPAKTPTVSASQVAGDARKRRSSMQSVSPPKRPSFTPFVDANLRQRRSSMPASLPTDRTGDATAAAAAAAAGSLAADSWREWCRGAWHDVHAALGGILGSLEAVLRSSLRRNLHALVSLLLIAALCVGTTGLAAFLSVRVAQEGRATVLAVRDIFPTAWAGMAASTPLLADVASAGEGAPRRTGSTDSRSLEERQGEGQVAPATKGLPLWVAAYQQEALGLVQQALPAVASWAEVQLYGALDRQNLTSAVGDIRLLYETLQGPRQCSERERERLLVALARAEVALQVARDGKRQADQELATSRTQLREIVQQLDSARGPFQAAPAAAALRTAAATACAPQVGNTTVQEGEQGSTGPATGTAVGPDLSCKPDGKKPLGSELLRLEGGVVAADGSLKDAKARHKLAAVQLDGAEREQRSALARLQLCSTERREGHSTSLLPGVAGEVGAGLQQAYTKLWRRQFREGLADMRLVARLCVSALRGIAQRGSDTVGDLSGLQRLAQAAADPLIAVGRVAGRLFAGSVGSTTAAALMGGLGVLRLGMGVVKFGMQLMLFLALLYYLLAAQADPLLAAAGMLPLSEAGRQRTAVALNRALGGVLVSSIKLIAFHGCFSWITFRVMGLPLTYTSSVAAAACALLPFVPTYAVALPGCAVLLAQGRLLASLLFFALHFMGYYIADTIILEDIPGGHPYMLSLGILGGIYAFENPLQGCLLGPILLSLLSVFYRLHSEFMGGGGGGTATLDGGGGGPAHRLWSLTPTTLNRQQQGQGRGWMGPGGVAGEQEGLDQSPGLGAGLRVSVPLRRVQIASEGAGGHSPGPVTSGEEDTLPSLHHRHQQLQTQGQRSPDQQQQQQQASASLSLGGVHSLSPQLSPEAAASVAGGVHEDAGHSSGGESDSAANSFSFNRLSFGTEAVSKPHGD</sequence>
<feature type="region of interest" description="Disordered" evidence="6">
    <location>
        <begin position="1"/>
        <end position="22"/>
    </location>
</feature>
<feature type="compositionally biased region" description="Gly residues" evidence="6">
    <location>
        <begin position="1059"/>
        <end position="1070"/>
    </location>
</feature>
<accession>A0A9D4TY64</accession>
<dbReference type="InterPro" id="IPR002549">
    <property type="entry name" value="AI-2E-like"/>
</dbReference>
<feature type="transmembrane region" description="Helical" evidence="7">
    <location>
        <begin position="33"/>
        <end position="51"/>
    </location>
</feature>
<feature type="region of interest" description="Disordered" evidence="6">
    <location>
        <begin position="638"/>
        <end position="666"/>
    </location>
</feature>
<reference evidence="8" key="2">
    <citation type="submission" date="2020-11" db="EMBL/GenBank/DDBJ databases">
        <authorList>
            <person name="Cecchin M."/>
            <person name="Marcolungo L."/>
            <person name="Rossato M."/>
            <person name="Girolomoni L."/>
            <person name="Cosentino E."/>
            <person name="Cuine S."/>
            <person name="Li-Beisson Y."/>
            <person name="Delledonne M."/>
            <person name="Ballottari M."/>
        </authorList>
    </citation>
    <scope>NUCLEOTIDE SEQUENCE</scope>
    <source>
        <strain evidence="8">211/11P</strain>
        <tissue evidence="8">Whole cell</tissue>
    </source>
</reference>
<evidence type="ECO:0000256" key="5">
    <source>
        <dbReference type="ARBA" id="ARBA00023136"/>
    </source>
</evidence>
<comment type="caution">
    <text evidence="8">The sequence shown here is derived from an EMBL/GenBank/DDBJ whole genome shotgun (WGS) entry which is preliminary data.</text>
</comment>
<feature type="transmembrane region" description="Helical" evidence="7">
    <location>
        <begin position="915"/>
        <end position="938"/>
    </location>
</feature>
<dbReference type="Proteomes" id="UP001055712">
    <property type="component" value="Unassembled WGS sequence"/>
</dbReference>
<feature type="transmembrane region" description="Helical" evidence="7">
    <location>
        <begin position="262"/>
        <end position="282"/>
    </location>
</feature>
<feature type="region of interest" description="Disordered" evidence="6">
    <location>
        <begin position="143"/>
        <end position="164"/>
    </location>
</feature>
<evidence type="ECO:0000256" key="3">
    <source>
        <dbReference type="ARBA" id="ARBA00022692"/>
    </source>
</evidence>
<protein>
    <submittedName>
        <fullName evidence="8">Uncharacterized protein</fullName>
    </submittedName>
</protein>
<dbReference type="GO" id="GO:0016020">
    <property type="term" value="C:membrane"/>
    <property type="evidence" value="ECO:0007669"/>
    <property type="project" value="UniProtKB-SubCell"/>
</dbReference>
<reference evidence="8" key="1">
    <citation type="journal article" date="2019" name="Plant J.">
        <title>Chlorella vulgaris genome assembly and annotation reveals the molecular basis for metabolic acclimation to high light conditions.</title>
        <authorList>
            <person name="Cecchin M."/>
            <person name="Marcolungo L."/>
            <person name="Rossato M."/>
            <person name="Girolomoni L."/>
            <person name="Cosentino E."/>
            <person name="Cuine S."/>
            <person name="Li-Beisson Y."/>
            <person name="Delledonne M."/>
            <person name="Ballottari M."/>
        </authorList>
    </citation>
    <scope>NUCLEOTIDE SEQUENCE</scope>
    <source>
        <strain evidence="8">211/11P</strain>
    </source>
</reference>